<dbReference type="Pfam" id="PF09413">
    <property type="entry name" value="DUF2007"/>
    <property type="match status" value="1"/>
</dbReference>
<proteinExistence type="predicted"/>
<gene>
    <name evidence="2" type="ORF">G6N76_08165</name>
</gene>
<evidence type="ECO:0000313" key="3">
    <source>
        <dbReference type="Proteomes" id="UP000477849"/>
    </source>
</evidence>
<evidence type="ECO:0000313" key="2">
    <source>
        <dbReference type="EMBL" id="NGO63648.1"/>
    </source>
</evidence>
<dbReference type="AlphaFoldDB" id="A0A6M1S5F3"/>
<feature type="domain" description="DUF2007" evidence="1">
    <location>
        <begin position="1"/>
        <end position="65"/>
    </location>
</feature>
<sequence length="76" mass="8334">MYEIIRTNDAVLLSFAESLLKDAGIPCMIADQAMSILEGSLGMLPRRLLVAEEQAEEARKLLIDAGLADELRDEGE</sequence>
<reference evidence="2 3" key="1">
    <citation type="submission" date="2020-02" db="EMBL/GenBank/DDBJ databases">
        <title>Genome sequence of the type strain CCBAU10050 of Rhizobium daejeonense.</title>
        <authorList>
            <person name="Gao J."/>
            <person name="Sun J."/>
        </authorList>
    </citation>
    <scope>NUCLEOTIDE SEQUENCE [LARGE SCALE GENOMIC DNA]</scope>
    <source>
        <strain evidence="2 3">CCBAU10050</strain>
    </source>
</reference>
<name>A0A6M1S5F3_9HYPH</name>
<dbReference type="InterPro" id="IPR018551">
    <property type="entry name" value="DUF2007"/>
</dbReference>
<dbReference type="Proteomes" id="UP000477849">
    <property type="component" value="Unassembled WGS sequence"/>
</dbReference>
<dbReference type="InterPro" id="IPR011322">
    <property type="entry name" value="N-reg_PII-like_a/b"/>
</dbReference>
<accession>A0A6M1S5F3</accession>
<dbReference type="SUPFAM" id="SSF54913">
    <property type="entry name" value="GlnB-like"/>
    <property type="match status" value="1"/>
</dbReference>
<protein>
    <submittedName>
        <fullName evidence="2">DUF2007 domain-containing protein</fullName>
    </submittedName>
</protein>
<dbReference type="EMBL" id="JAAKZH010000002">
    <property type="protein sequence ID" value="NGO63648.1"/>
    <property type="molecule type" value="Genomic_DNA"/>
</dbReference>
<evidence type="ECO:0000259" key="1">
    <source>
        <dbReference type="Pfam" id="PF09413"/>
    </source>
</evidence>
<dbReference type="RefSeq" id="WP_163903785.1">
    <property type="nucleotide sequence ID" value="NZ_CP048427.1"/>
</dbReference>
<dbReference type="Gene3D" id="3.30.70.790">
    <property type="entry name" value="UreE, C-terminal domain"/>
    <property type="match status" value="1"/>
</dbReference>
<keyword evidence="3" id="KW-1185">Reference proteome</keyword>
<organism evidence="2 3">
    <name type="scientific">Rhizobium daejeonense</name>
    <dbReference type="NCBI Taxonomy" id="240521"/>
    <lineage>
        <taxon>Bacteria</taxon>
        <taxon>Pseudomonadati</taxon>
        <taxon>Pseudomonadota</taxon>
        <taxon>Alphaproteobacteria</taxon>
        <taxon>Hyphomicrobiales</taxon>
        <taxon>Rhizobiaceae</taxon>
        <taxon>Rhizobium/Agrobacterium group</taxon>
        <taxon>Rhizobium</taxon>
    </lineage>
</organism>
<comment type="caution">
    <text evidence="2">The sequence shown here is derived from an EMBL/GenBank/DDBJ whole genome shotgun (WGS) entry which is preliminary data.</text>
</comment>